<keyword evidence="1" id="KW-0812">Transmembrane</keyword>
<evidence type="ECO:0000313" key="3">
    <source>
        <dbReference type="Proteomes" id="UP000193986"/>
    </source>
</evidence>
<dbReference type="Proteomes" id="UP000193986">
    <property type="component" value="Unassembled WGS sequence"/>
</dbReference>
<organism evidence="2 3">
    <name type="scientific">Naematelia encephala</name>
    <dbReference type="NCBI Taxonomy" id="71784"/>
    <lineage>
        <taxon>Eukaryota</taxon>
        <taxon>Fungi</taxon>
        <taxon>Dikarya</taxon>
        <taxon>Basidiomycota</taxon>
        <taxon>Agaricomycotina</taxon>
        <taxon>Tremellomycetes</taxon>
        <taxon>Tremellales</taxon>
        <taxon>Naemateliaceae</taxon>
        <taxon>Naematelia</taxon>
    </lineage>
</organism>
<protein>
    <submittedName>
        <fullName evidence="2">Uncharacterized protein</fullName>
    </submittedName>
</protein>
<name>A0A1Y2AVU5_9TREE</name>
<feature type="transmembrane region" description="Helical" evidence="1">
    <location>
        <begin position="18"/>
        <end position="36"/>
    </location>
</feature>
<keyword evidence="1" id="KW-1133">Transmembrane helix</keyword>
<dbReference type="EMBL" id="MCFC01000046">
    <property type="protein sequence ID" value="ORY26606.1"/>
    <property type="molecule type" value="Genomic_DNA"/>
</dbReference>
<reference evidence="2 3" key="1">
    <citation type="submission" date="2016-07" db="EMBL/GenBank/DDBJ databases">
        <title>Pervasive Adenine N6-methylation of Active Genes in Fungi.</title>
        <authorList>
            <consortium name="DOE Joint Genome Institute"/>
            <person name="Mondo S.J."/>
            <person name="Dannebaum R.O."/>
            <person name="Kuo R.C."/>
            <person name="Labutti K."/>
            <person name="Haridas S."/>
            <person name="Kuo A."/>
            <person name="Salamov A."/>
            <person name="Ahrendt S.R."/>
            <person name="Lipzen A."/>
            <person name="Sullivan W."/>
            <person name="Andreopoulos W.B."/>
            <person name="Clum A."/>
            <person name="Lindquist E."/>
            <person name="Daum C."/>
            <person name="Ramamoorthy G.K."/>
            <person name="Gryganskyi A."/>
            <person name="Culley D."/>
            <person name="Magnuson J.K."/>
            <person name="James T.Y."/>
            <person name="O'Malley M.A."/>
            <person name="Stajich J.E."/>
            <person name="Spatafora J.W."/>
            <person name="Visel A."/>
            <person name="Grigoriev I.V."/>
        </authorList>
    </citation>
    <scope>NUCLEOTIDE SEQUENCE [LARGE SCALE GENOMIC DNA]</scope>
    <source>
        <strain evidence="2 3">68-887.2</strain>
    </source>
</reference>
<keyword evidence="3" id="KW-1185">Reference proteome</keyword>
<evidence type="ECO:0000256" key="1">
    <source>
        <dbReference type="SAM" id="Phobius"/>
    </source>
</evidence>
<dbReference type="InParanoid" id="A0A1Y2AVU5"/>
<accession>A0A1Y2AVU5</accession>
<proteinExistence type="predicted"/>
<evidence type="ECO:0000313" key="2">
    <source>
        <dbReference type="EMBL" id="ORY26606.1"/>
    </source>
</evidence>
<keyword evidence="1" id="KW-0472">Membrane</keyword>
<sequence>MCIYQIQNIQPTRFPKRPYALVKWIFGLAVTNYFHFPKMFGPRERHDGDAIWLGLAPGRVAFTALRHCIGWGEGNLSQQKKRLDL</sequence>
<dbReference type="AlphaFoldDB" id="A0A1Y2AVU5"/>
<gene>
    <name evidence="2" type="ORF">BCR39DRAFT_540762</name>
</gene>
<comment type="caution">
    <text evidence="2">The sequence shown here is derived from an EMBL/GenBank/DDBJ whole genome shotgun (WGS) entry which is preliminary data.</text>
</comment>